<dbReference type="EMBL" id="HACA01016740">
    <property type="protein sequence ID" value="CDW34101.1"/>
    <property type="molecule type" value="Transcribed_RNA"/>
</dbReference>
<proteinExistence type="predicted"/>
<sequence>MLSLKVDQYDMQIENIIGKSITIDSLDFSIYNVFIVRDVKALA</sequence>
<protein>
    <submittedName>
        <fullName evidence="1">Uncharacterized protein</fullName>
    </submittedName>
</protein>
<evidence type="ECO:0000313" key="1">
    <source>
        <dbReference type="EMBL" id="CDW34101.1"/>
    </source>
</evidence>
<name>A0A0K2U8R8_LEPSM</name>
<reference evidence="1" key="1">
    <citation type="submission" date="2014-05" db="EMBL/GenBank/DDBJ databases">
        <authorList>
            <person name="Chronopoulou M."/>
        </authorList>
    </citation>
    <scope>NUCLEOTIDE SEQUENCE</scope>
    <source>
        <tissue evidence="1">Whole organism</tissue>
    </source>
</reference>
<dbReference type="AlphaFoldDB" id="A0A0K2U8R8"/>
<accession>A0A0K2U8R8</accession>
<organism evidence="1">
    <name type="scientific">Lepeophtheirus salmonis</name>
    <name type="common">Salmon louse</name>
    <name type="synonym">Caligus salmonis</name>
    <dbReference type="NCBI Taxonomy" id="72036"/>
    <lineage>
        <taxon>Eukaryota</taxon>
        <taxon>Metazoa</taxon>
        <taxon>Ecdysozoa</taxon>
        <taxon>Arthropoda</taxon>
        <taxon>Crustacea</taxon>
        <taxon>Multicrustacea</taxon>
        <taxon>Hexanauplia</taxon>
        <taxon>Copepoda</taxon>
        <taxon>Siphonostomatoida</taxon>
        <taxon>Caligidae</taxon>
        <taxon>Lepeophtheirus</taxon>
    </lineage>
</organism>